<dbReference type="InterPro" id="IPR000157">
    <property type="entry name" value="TIR_dom"/>
</dbReference>
<evidence type="ECO:0000313" key="17">
    <source>
        <dbReference type="EMBL" id="CAJ0965291.1"/>
    </source>
</evidence>
<dbReference type="Proteomes" id="UP001176940">
    <property type="component" value="Unassembled WGS sequence"/>
</dbReference>
<comment type="similarity">
    <text evidence="2">Belongs to the Toll-like receptor family.</text>
</comment>
<evidence type="ECO:0000256" key="9">
    <source>
        <dbReference type="ARBA" id="ARBA00022989"/>
    </source>
</evidence>
<dbReference type="InterPro" id="IPR032675">
    <property type="entry name" value="LRR_dom_sf"/>
</dbReference>
<evidence type="ECO:0000256" key="5">
    <source>
        <dbReference type="ARBA" id="ARBA00022692"/>
    </source>
</evidence>
<evidence type="ECO:0000256" key="4">
    <source>
        <dbReference type="ARBA" id="ARBA00022614"/>
    </source>
</evidence>
<protein>
    <recommendedName>
        <fullName evidence="16">TIR domain-containing protein</fullName>
    </recommendedName>
</protein>
<dbReference type="InterPro" id="IPR035897">
    <property type="entry name" value="Toll_tir_struct_dom_sf"/>
</dbReference>
<dbReference type="SUPFAM" id="SSF52058">
    <property type="entry name" value="L domain-like"/>
    <property type="match status" value="2"/>
</dbReference>
<evidence type="ECO:0000313" key="18">
    <source>
        <dbReference type="Proteomes" id="UP001176940"/>
    </source>
</evidence>
<keyword evidence="6 15" id="KW-0732">Signal</keyword>
<dbReference type="InterPro" id="IPR003591">
    <property type="entry name" value="Leu-rich_rpt_typical-subtyp"/>
</dbReference>
<evidence type="ECO:0000259" key="16">
    <source>
        <dbReference type="PROSITE" id="PS50104"/>
    </source>
</evidence>
<feature type="chain" id="PRO_5045987457" description="TIR domain-containing protein" evidence="15">
    <location>
        <begin position="20"/>
        <end position="940"/>
    </location>
</feature>
<dbReference type="PROSITE" id="PS50104">
    <property type="entry name" value="TIR"/>
    <property type="match status" value="1"/>
</dbReference>
<keyword evidence="9 14" id="KW-1133">Transmembrane helix</keyword>
<dbReference type="SUPFAM" id="SSF52200">
    <property type="entry name" value="Toll/Interleukin receptor TIR domain"/>
    <property type="match status" value="1"/>
</dbReference>
<keyword evidence="12" id="KW-0325">Glycoprotein</keyword>
<keyword evidence="18" id="KW-1185">Reference proteome</keyword>
<evidence type="ECO:0000256" key="6">
    <source>
        <dbReference type="ARBA" id="ARBA00022729"/>
    </source>
</evidence>
<accession>A0ABN9MEU8</accession>
<dbReference type="InterPro" id="IPR001611">
    <property type="entry name" value="Leu-rich_rpt"/>
</dbReference>
<keyword evidence="11" id="KW-0675">Receptor</keyword>
<evidence type="ECO:0000256" key="10">
    <source>
        <dbReference type="ARBA" id="ARBA00023136"/>
    </source>
</evidence>
<dbReference type="PANTHER" id="PTHR24365:SF545">
    <property type="entry name" value="TOLL-LIKE RECEPTOR 12"/>
    <property type="match status" value="1"/>
</dbReference>
<organism evidence="17 18">
    <name type="scientific">Ranitomeya imitator</name>
    <name type="common">mimic poison frog</name>
    <dbReference type="NCBI Taxonomy" id="111125"/>
    <lineage>
        <taxon>Eukaryota</taxon>
        <taxon>Metazoa</taxon>
        <taxon>Chordata</taxon>
        <taxon>Craniata</taxon>
        <taxon>Vertebrata</taxon>
        <taxon>Euteleostomi</taxon>
        <taxon>Amphibia</taxon>
        <taxon>Batrachia</taxon>
        <taxon>Anura</taxon>
        <taxon>Neobatrachia</taxon>
        <taxon>Hyloidea</taxon>
        <taxon>Dendrobatidae</taxon>
        <taxon>Dendrobatinae</taxon>
        <taxon>Ranitomeya</taxon>
    </lineage>
</organism>
<dbReference type="Pfam" id="PF01582">
    <property type="entry name" value="TIR"/>
    <property type="match status" value="1"/>
</dbReference>
<keyword evidence="3" id="KW-0399">Innate immunity</keyword>
<evidence type="ECO:0000256" key="12">
    <source>
        <dbReference type="ARBA" id="ARBA00023180"/>
    </source>
</evidence>
<feature type="transmembrane region" description="Helical" evidence="14">
    <location>
        <begin position="739"/>
        <end position="759"/>
    </location>
</feature>
<evidence type="ECO:0000256" key="11">
    <source>
        <dbReference type="ARBA" id="ARBA00023170"/>
    </source>
</evidence>
<evidence type="ECO:0000256" key="13">
    <source>
        <dbReference type="ARBA" id="ARBA00023198"/>
    </source>
</evidence>
<evidence type="ECO:0000256" key="7">
    <source>
        <dbReference type="ARBA" id="ARBA00022737"/>
    </source>
</evidence>
<keyword evidence="5 14" id="KW-0812">Transmembrane</keyword>
<dbReference type="Pfam" id="PF13855">
    <property type="entry name" value="LRR_8"/>
    <property type="match status" value="2"/>
</dbReference>
<evidence type="ECO:0000256" key="1">
    <source>
        <dbReference type="ARBA" id="ARBA00004167"/>
    </source>
</evidence>
<dbReference type="EMBL" id="CAUEEQ010066290">
    <property type="protein sequence ID" value="CAJ0965291.1"/>
    <property type="molecule type" value="Genomic_DNA"/>
</dbReference>
<reference evidence="17" key="1">
    <citation type="submission" date="2023-07" db="EMBL/GenBank/DDBJ databases">
        <authorList>
            <person name="Stuckert A."/>
        </authorList>
    </citation>
    <scope>NUCLEOTIDE SEQUENCE</scope>
</reference>
<keyword evidence="8" id="KW-0391">Immunity</keyword>
<comment type="subcellular location">
    <subcellularLocation>
        <location evidence="1">Membrane</location>
        <topology evidence="1">Single-pass membrane protein</topology>
    </subcellularLocation>
</comment>
<name>A0ABN9MEU8_9NEOB</name>
<evidence type="ECO:0000256" key="15">
    <source>
        <dbReference type="SAM" id="SignalP"/>
    </source>
</evidence>
<dbReference type="SMART" id="SM00255">
    <property type="entry name" value="TIR"/>
    <property type="match status" value="1"/>
</dbReference>
<proteinExistence type="inferred from homology"/>
<dbReference type="PANTHER" id="PTHR24365">
    <property type="entry name" value="TOLL-LIKE RECEPTOR"/>
    <property type="match status" value="1"/>
</dbReference>
<evidence type="ECO:0000256" key="3">
    <source>
        <dbReference type="ARBA" id="ARBA00022588"/>
    </source>
</evidence>
<keyword evidence="7" id="KW-0677">Repeat</keyword>
<gene>
    <name evidence="17" type="ORF">RIMI_LOCUS20120076</name>
</gene>
<keyword evidence="10 14" id="KW-0472">Membrane</keyword>
<evidence type="ECO:0000256" key="2">
    <source>
        <dbReference type="ARBA" id="ARBA00009634"/>
    </source>
</evidence>
<comment type="caution">
    <text evidence="17">The sequence shown here is derived from an EMBL/GenBank/DDBJ whole genome shotgun (WGS) entry which is preliminary data.</text>
</comment>
<dbReference type="SMART" id="SM00369">
    <property type="entry name" value="LRR_TYP"/>
    <property type="match status" value="9"/>
</dbReference>
<feature type="domain" description="TIR" evidence="16">
    <location>
        <begin position="787"/>
        <end position="930"/>
    </location>
</feature>
<evidence type="ECO:0000256" key="14">
    <source>
        <dbReference type="SAM" id="Phobius"/>
    </source>
</evidence>
<dbReference type="PROSITE" id="PS51450">
    <property type="entry name" value="LRR"/>
    <property type="match status" value="3"/>
</dbReference>
<sequence>MDTILHLVCLAFFMATCSSCLGMLRKHCDTIEHEYFDTFSTRTSFKFLGFDQLNFSLAAVCKFHNTSIEDLEEVPVTSDWLYLQIFNVSIKPQALSNLTNLIYIYIFGHFVMSPEVFLRLEKLSVLWIQQTQQPFIDELDLRGLYMLQELKLRGFPFSSLNKSIFDNLHQLKHLILDDNNIETLSSVTRYLPKLENLQGLSLISQSLVALRETDCLMNENLIGNTSFMHFNISYLNIDRKEISTLENNSLCNFPKLSFFKPDISYSVVTSLKNSGIQVVDSFSFSNSQFPDFNICMYASLFKIRELQLAQNRIKFINTSKGSCNLLRILDLSYNSVKNVTASQMKKFRKLKELNLSNNIITAIKICSGNVSMELVHLNLSFNYLASLTKDEFQCLKKLKSLSLNDNKIQTIGKYSFRGLKTLEVLHLKSNHFYSLTEFTFAGLFSLKQLTLNENFIETISDWAFKDLRKLEEIAIAFKDMVSMSWSQNMESLKKMSLKTLDTTLTIESEYFNIFNDFESLNIDSHHVFIDYCDEFPFYKVKELYLTNIYYALLCYDAKFEIALGKFTNLDKIYLIANVRSKSNTDIFNSNLQNLTKLSFLHLENTNELYDFPALNVQKLFLGLKNLQILHLVNSGIEDYGSNVLFRDLKSVRLLMMENERIYRFPDNVLADMISLKYVFLPDTSFFCKCEFAWLGQWVKYETQVLFLDFYDQHCFVNTQIQYPYLISFLEQNCNTELDFIAFLVTLISTLIFMCISVFYESIWWYILYMFYTIKCWLSNRHRKRDHYEYDVFVSYNVHDEQWVTEQLLHNLEQNGPPLFKVCIHNRDFEIGRDIVENIVDSIYNSRWTICVITRSYLQSNWCSLEIRMATYRLVAESKDSLILVILDDISREELQYYQKLTKILDKKTYLKWPEDADRQHLFWARLRKVIAGHTKDCQKP</sequence>
<keyword evidence="13" id="KW-0395">Inflammatory response</keyword>
<dbReference type="Gene3D" id="3.40.50.10140">
    <property type="entry name" value="Toll/interleukin-1 receptor homology (TIR) domain"/>
    <property type="match status" value="1"/>
</dbReference>
<feature type="signal peptide" evidence="15">
    <location>
        <begin position="1"/>
        <end position="19"/>
    </location>
</feature>
<keyword evidence="4" id="KW-0433">Leucine-rich repeat</keyword>
<evidence type="ECO:0000256" key="8">
    <source>
        <dbReference type="ARBA" id="ARBA00022859"/>
    </source>
</evidence>
<dbReference type="Gene3D" id="3.80.10.10">
    <property type="entry name" value="Ribonuclease Inhibitor"/>
    <property type="match status" value="4"/>
</dbReference>